<accession>A0AAD7IQI4</accession>
<comment type="subcellular location">
    <subcellularLocation>
        <location evidence="1">Mitochondrion</location>
    </subcellularLocation>
</comment>
<dbReference type="GO" id="GO:1990904">
    <property type="term" value="C:ribonucleoprotein complex"/>
    <property type="evidence" value="ECO:0007669"/>
    <property type="project" value="UniProtKB-KW"/>
</dbReference>
<feature type="region of interest" description="Disordered" evidence="7">
    <location>
        <begin position="75"/>
        <end position="108"/>
    </location>
</feature>
<protein>
    <recommendedName>
        <fullName evidence="6">Small ribosomal subunit protein mS33</fullName>
    </recommendedName>
</protein>
<keyword evidence="5" id="KW-0687">Ribonucleoprotein</keyword>
<dbReference type="Pfam" id="PF08293">
    <property type="entry name" value="MRP-S33"/>
    <property type="match status" value="1"/>
</dbReference>
<dbReference type="EMBL" id="JARJLG010000096">
    <property type="protein sequence ID" value="KAJ7746904.1"/>
    <property type="molecule type" value="Genomic_DNA"/>
</dbReference>
<dbReference type="PANTHER" id="PTHR13362">
    <property type="entry name" value="MITOCHONDRIAL RIBOSOMAL PROTEIN S33"/>
    <property type="match status" value="1"/>
</dbReference>
<evidence type="ECO:0000256" key="6">
    <source>
        <dbReference type="ARBA" id="ARBA00035132"/>
    </source>
</evidence>
<dbReference type="AlphaFoldDB" id="A0AAD7IQI4"/>
<comment type="similarity">
    <text evidence="2">Belongs to the mitochondrion-specific ribosomal protein mS33 family.</text>
</comment>
<feature type="compositionally biased region" description="Basic and acidic residues" evidence="7">
    <location>
        <begin position="75"/>
        <end position="85"/>
    </location>
</feature>
<gene>
    <name evidence="8" type="ORF">DFH07DRAFT_747937</name>
</gene>
<name>A0AAD7IQI4_9AGAR</name>
<comment type="caution">
    <text evidence="8">The sequence shown here is derived from an EMBL/GenBank/DDBJ whole genome shotgun (WGS) entry which is preliminary data.</text>
</comment>
<evidence type="ECO:0000256" key="5">
    <source>
        <dbReference type="ARBA" id="ARBA00023274"/>
    </source>
</evidence>
<reference evidence="8" key="1">
    <citation type="submission" date="2023-03" db="EMBL/GenBank/DDBJ databases">
        <title>Massive genome expansion in bonnet fungi (Mycena s.s.) driven by repeated elements and novel gene families across ecological guilds.</title>
        <authorList>
            <consortium name="Lawrence Berkeley National Laboratory"/>
            <person name="Harder C.B."/>
            <person name="Miyauchi S."/>
            <person name="Viragh M."/>
            <person name="Kuo A."/>
            <person name="Thoen E."/>
            <person name="Andreopoulos B."/>
            <person name="Lu D."/>
            <person name="Skrede I."/>
            <person name="Drula E."/>
            <person name="Henrissat B."/>
            <person name="Morin E."/>
            <person name="Kohler A."/>
            <person name="Barry K."/>
            <person name="LaButti K."/>
            <person name="Morin E."/>
            <person name="Salamov A."/>
            <person name="Lipzen A."/>
            <person name="Mereny Z."/>
            <person name="Hegedus B."/>
            <person name="Baldrian P."/>
            <person name="Stursova M."/>
            <person name="Weitz H."/>
            <person name="Taylor A."/>
            <person name="Grigoriev I.V."/>
            <person name="Nagy L.G."/>
            <person name="Martin F."/>
            <person name="Kauserud H."/>
        </authorList>
    </citation>
    <scope>NUCLEOTIDE SEQUENCE</scope>
    <source>
        <strain evidence="8">CBHHK188m</strain>
    </source>
</reference>
<dbReference type="Proteomes" id="UP001215280">
    <property type="component" value="Unassembled WGS sequence"/>
</dbReference>
<evidence type="ECO:0000313" key="8">
    <source>
        <dbReference type="EMBL" id="KAJ7746904.1"/>
    </source>
</evidence>
<evidence type="ECO:0000256" key="7">
    <source>
        <dbReference type="SAM" id="MobiDB-lite"/>
    </source>
</evidence>
<keyword evidence="9" id="KW-1185">Reference proteome</keyword>
<feature type="compositionally biased region" description="Basic residues" evidence="7">
    <location>
        <begin position="86"/>
        <end position="96"/>
    </location>
</feature>
<dbReference type="GO" id="GO:0005739">
    <property type="term" value="C:mitochondrion"/>
    <property type="evidence" value="ECO:0007669"/>
    <property type="project" value="UniProtKB-SubCell"/>
</dbReference>
<dbReference type="InterPro" id="IPR013219">
    <property type="entry name" value="Ribosomal_mS33"/>
</dbReference>
<evidence type="ECO:0000256" key="3">
    <source>
        <dbReference type="ARBA" id="ARBA00022980"/>
    </source>
</evidence>
<keyword evidence="4" id="KW-0496">Mitochondrion</keyword>
<evidence type="ECO:0000256" key="2">
    <source>
        <dbReference type="ARBA" id="ARBA00008970"/>
    </source>
</evidence>
<feature type="compositionally biased region" description="Basic and acidic residues" evidence="7">
    <location>
        <begin position="97"/>
        <end position="108"/>
    </location>
</feature>
<evidence type="ECO:0000256" key="1">
    <source>
        <dbReference type="ARBA" id="ARBA00004173"/>
    </source>
</evidence>
<evidence type="ECO:0000313" key="9">
    <source>
        <dbReference type="Proteomes" id="UP001215280"/>
    </source>
</evidence>
<dbReference type="GO" id="GO:0005840">
    <property type="term" value="C:ribosome"/>
    <property type="evidence" value="ECO:0007669"/>
    <property type="project" value="UniProtKB-KW"/>
</dbReference>
<keyword evidence="3" id="KW-0689">Ribosomal protein</keyword>
<organism evidence="8 9">
    <name type="scientific">Mycena maculata</name>
    <dbReference type="NCBI Taxonomy" id="230809"/>
    <lineage>
        <taxon>Eukaryota</taxon>
        <taxon>Fungi</taxon>
        <taxon>Dikarya</taxon>
        <taxon>Basidiomycota</taxon>
        <taxon>Agaricomycotina</taxon>
        <taxon>Agaricomycetes</taxon>
        <taxon>Agaricomycetidae</taxon>
        <taxon>Agaricales</taxon>
        <taxon>Marasmiineae</taxon>
        <taxon>Mycenaceae</taxon>
        <taxon>Mycena</taxon>
    </lineage>
</organism>
<proteinExistence type="inferred from homology"/>
<dbReference type="PANTHER" id="PTHR13362:SF2">
    <property type="entry name" value="SMALL RIBOSOMAL SUBUNIT PROTEIN MS33"/>
    <property type="match status" value="1"/>
</dbReference>
<evidence type="ECO:0000256" key="4">
    <source>
        <dbReference type="ARBA" id="ARBA00023128"/>
    </source>
</evidence>
<sequence>MDALRVVPSKLKGLTRLRCEIFQTAYNPKNLRTGAKYLRARLRGPSMMEYYPKTITLSQVARELPQLGIVDEDEMQRLQDVEDRKRRGKGAPKKAKRKEDSKRMSKKR</sequence>